<organism evidence="10 11">
    <name type="scientific">Chinchilla lanigera</name>
    <name type="common">Long-tailed chinchilla</name>
    <name type="synonym">Chinchilla villidera</name>
    <dbReference type="NCBI Taxonomy" id="34839"/>
    <lineage>
        <taxon>Eukaryota</taxon>
        <taxon>Metazoa</taxon>
        <taxon>Chordata</taxon>
        <taxon>Craniata</taxon>
        <taxon>Vertebrata</taxon>
        <taxon>Euteleostomi</taxon>
        <taxon>Mammalia</taxon>
        <taxon>Eutheria</taxon>
        <taxon>Euarchontoglires</taxon>
        <taxon>Glires</taxon>
        <taxon>Rodentia</taxon>
        <taxon>Hystricomorpha</taxon>
        <taxon>Chinchillidae</taxon>
        <taxon>Chinchilla</taxon>
    </lineage>
</organism>
<accession>A0A8C2UVA5</accession>
<evidence type="ECO:0000256" key="7">
    <source>
        <dbReference type="SAM" id="Phobius"/>
    </source>
</evidence>
<keyword evidence="11" id="KW-1185">Reference proteome</keyword>
<keyword evidence="2" id="KW-1015">Disulfide bond</keyword>
<keyword evidence="7" id="KW-0472">Membrane</keyword>
<sequence>MGLAGLWSCWWTGILLPASLWTLWNLPAAAQLSPQASSPNTQRLLVKPTISVSQGTVIEHTGVVTFYCGTTDVDVFIKWVFNNIPLVLNERMQLSADGRSLTIHPVQREDAGSYQCEVWGTSEIQSSDITPLDVHYGPDPVEIEVDSGVLIGEVVEVMEGSTVKFQVETQSHPPATYSWYLPNDSLPPPTTRTFTIPAVSKKDEGTYQCLVSNSATSLSQMGALKVRVHENLVKPEVISLSLDLVENTSSATLTCQTAHEGVSIRWFVGGQPLLPSERLELSADNSTLVILSLRRNDTGPYACEIQTEAAQAQSDPFELTIGYGPDHVSITRDTTSGSLSTVEVKLDSNLTLQCWAESQPGAQYRWSCEHRGGESVGGQLVINAVTWEHKGICNCTAFNPLTGLVLSASVLVSVVGPQSSSPSGGAIAGIVIGVLVVVALVAGLGYLSWKAGWLSRILADDPMPTASHPTFGKESFTKSVSGWLRPFNERIPEFQEHTRVSETFQSASPEELYERVPPAAIPGDFGVHPMNALPRGPVPPQGPSLPEESGEPNYQTLINPDVDIYYQMNSTT</sequence>
<feature type="domain" description="Ig-like" evidence="9">
    <location>
        <begin position="138"/>
        <end position="219"/>
    </location>
</feature>
<protein>
    <submittedName>
        <fullName evidence="10">CEA cell adhesion molecule 20</fullName>
    </submittedName>
</protein>
<evidence type="ECO:0000256" key="5">
    <source>
        <dbReference type="ARBA" id="ARBA00038222"/>
    </source>
</evidence>
<feature type="transmembrane region" description="Helical" evidence="7">
    <location>
        <begin position="426"/>
        <end position="447"/>
    </location>
</feature>
<dbReference type="GO" id="GO:0009986">
    <property type="term" value="C:cell surface"/>
    <property type="evidence" value="ECO:0007669"/>
    <property type="project" value="TreeGrafter"/>
</dbReference>
<dbReference type="OrthoDB" id="6159398at2759"/>
<evidence type="ECO:0000256" key="3">
    <source>
        <dbReference type="ARBA" id="ARBA00023180"/>
    </source>
</evidence>
<dbReference type="InterPro" id="IPR052598">
    <property type="entry name" value="IgSF_CEA-related"/>
</dbReference>
<dbReference type="SUPFAM" id="SSF48726">
    <property type="entry name" value="Immunoglobulin"/>
    <property type="match status" value="4"/>
</dbReference>
<dbReference type="OMA" id="LTCQTAH"/>
<dbReference type="SMART" id="SM00408">
    <property type="entry name" value="IGc2"/>
    <property type="match status" value="4"/>
</dbReference>
<dbReference type="PROSITE" id="PS50835">
    <property type="entry name" value="IG_LIKE"/>
    <property type="match status" value="4"/>
</dbReference>
<reference evidence="10" key="2">
    <citation type="submission" date="2025-09" db="UniProtKB">
        <authorList>
            <consortium name="Ensembl"/>
        </authorList>
    </citation>
    <scope>IDENTIFICATION</scope>
</reference>
<dbReference type="InterPro" id="IPR003599">
    <property type="entry name" value="Ig_sub"/>
</dbReference>
<evidence type="ECO:0000256" key="4">
    <source>
        <dbReference type="ARBA" id="ARBA00023319"/>
    </source>
</evidence>
<dbReference type="InterPro" id="IPR013783">
    <property type="entry name" value="Ig-like_fold"/>
</dbReference>
<dbReference type="Gene3D" id="2.60.40.10">
    <property type="entry name" value="Immunoglobulins"/>
    <property type="match status" value="4"/>
</dbReference>
<evidence type="ECO:0000313" key="11">
    <source>
        <dbReference type="Proteomes" id="UP000694398"/>
    </source>
</evidence>
<feature type="domain" description="Ig-like" evidence="9">
    <location>
        <begin position="325"/>
        <end position="413"/>
    </location>
</feature>
<feature type="region of interest" description="Disordered" evidence="6">
    <location>
        <begin position="526"/>
        <end position="556"/>
    </location>
</feature>
<dbReference type="CTD" id="125931"/>
<proteinExistence type="inferred from homology"/>
<dbReference type="GeneID" id="102020294"/>
<evidence type="ECO:0000256" key="8">
    <source>
        <dbReference type="SAM" id="SignalP"/>
    </source>
</evidence>
<feature type="chain" id="PRO_5034404608" evidence="8">
    <location>
        <begin position="31"/>
        <end position="572"/>
    </location>
</feature>
<feature type="domain" description="Ig-like" evidence="9">
    <location>
        <begin position="39"/>
        <end position="130"/>
    </location>
</feature>
<comment type="similarity">
    <text evidence="5">Belongs to the immunoglobulin superfamily. CEA family.</text>
</comment>
<dbReference type="Ensembl" id="ENSCLAT00000005909.1">
    <property type="protein sequence ID" value="ENSCLAP00000005808.1"/>
    <property type="gene ID" value="ENSCLAG00000004118.1"/>
</dbReference>
<dbReference type="AlphaFoldDB" id="A0A8C2UVA5"/>
<name>A0A8C2UVA5_CHILA</name>
<dbReference type="Proteomes" id="UP000694398">
    <property type="component" value="Unassembled WGS sequence"/>
</dbReference>
<keyword evidence="7" id="KW-0812">Transmembrane</keyword>
<reference evidence="10" key="1">
    <citation type="submission" date="2025-08" db="UniProtKB">
        <authorList>
            <consortium name="Ensembl"/>
        </authorList>
    </citation>
    <scope>IDENTIFICATION</scope>
</reference>
<feature type="domain" description="Ig-like" evidence="9">
    <location>
        <begin position="235"/>
        <end position="320"/>
    </location>
</feature>
<evidence type="ECO:0000256" key="6">
    <source>
        <dbReference type="SAM" id="MobiDB-lite"/>
    </source>
</evidence>
<dbReference type="GO" id="GO:0007157">
    <property type="term" value="P:heterophilic cell-cell adhesion via plasma membrane cell adhesion molecules"/>
    <property type="evidence" value="ECO:0007669"/>
    <property type="project" value="TreeGrafter"/>
</dbReference>
<dbReference type="Pfam" id="PF13927">
    <property type="entry name" value="Ig_3"/>
    <property type="match status" value="3"/>
</dbReference>
<keyword evidence="3" id="KW-0325">Glycoprotein</keyword>
<keyword evidence="1 8" id="KW-0732">Signal</keyword>
<dbReference type="PANTHER" id="PTHR44337">
    <property type="entry name" value="CARCINOEMBRYONIC ANTIGEN-RELATED CELL ADHESION MOLECULE 8"/>
    <property type="match status" value="1"/>
</dbReference>
<evidence type="ECO:0000313" key="10">
    <source>
        <dbReference type="Ensembl" id="ENSCLAP00000005808.1"/>
    </source>
</evidence>
<dbReference type="InterPro" id="IPR007110">
    <property type="entry name" value="Ig-like_dom"/>
</dbReference>
<evidence type="ECO:0000256" key="2">
    <source>
        <dbReference type="ARBA" id="ARBA00023157"/>
    </source>
</evidence>
<keyword evidence="7" id="KW-1133">Transmembrane helix</keyword>
<dbReference type="PANTHER" id="PTHR44337:SF20">
    <property type="entry name" value="CARCINOEMBRYONIC ANTIGEN-RELATED CELL ADHESION MOLECULE 5-RELATED"/>
    <property type="match status" value="1"/>
</dbReference>
<gene>
    <name evidence="10" type="primary">CEACAM20</name>
</gene>
<evidence type="ECO:0000256" key="1">
    <source>
        <dbReference type="ARBA" id="ARBA00022729"/>
    </source>
</evidence>
<dbReference type="GeneTree" id="ENSGT01100000263479"/>
<dbReference type="SMART" id="SM00409">
    <property type="entry name" value="IG"/>
    <property type="match status" value="4"/>
</dbReference>
<feature type="signal peptide" evidence="8">
    <location>
        <begin position="1"/>
        <end position="30"/>
    </location>
</feature>
<dbReference type="InterPro" id="IPR036179">
    <property type="entry name" value="Ig-like_dom_sf"/>
</dbReference>
<evidence type="ECO:0000259" key="9">
    <source>
        <dbReference type="PROSITE" id="PS50835"/>
    </source>
</evidence>
<dbReference type="InterPro" id="IPR003598">
    <property type="entry name" value="Ig_sub2"/>
</dbReference>
<dbReference type="RefSeq" id="XP_013364124.1">
    <property type="nucleotide sequence ID" value="XM_013508670.1"/>
</dbReference>
<keyword evidence="4" id="KW-0393">Immunoglobulin domain</keyword>
<dbReference type="FunFam" id="2.60.40.10:FF:000244">
    <property type="entry name" value="carcinoembryonic antigen-related cell adhesion molecule 16"/>
    <property type="match status" value="2"/>
</dbReference>